<gene>
    <name evidence="3" type="ORF">GHC57_13025</name>
</gene>
<name>A0A7X1ZH98_9PROT</name>
<evidence type="ECO:0008006" key="5">
    <source>
        <dbReference type="Google" id="ProtNLM"/>
    </source>
</evidence>
<feature type="transmembrane region" description="Helical" evidence="2">
    <location>
        <begin position="122"/>
        <end position="144"/>
    </location>
</feature>
<feature type="compositionally biased region" description="Polar residues" evidence="1">
    <location>
        <begin position="208"/>
        <end position="226"/>
    </location>
</feature>
<feature type="region of interest" description="Disordered" evidence="1">
    <location>
        <begin position="191"/>
        <end position="323"/>
    </location>
</feature>
<keyword evidence="2" id="KW-1133">Transmembrane helix</keyword>
<dbReference type="SUPFAM" id="SSF88713">
    <property type="entry name" value="Glycoside hydrolase/deacetylase"/>
    <property type="match status" value="1"/>
</dbReference>
<comment type="caution">
    <text evidence="3">The sequence shown here is derived from an EMBL/GenBank/DDBJ whole genome shotgun (WGS) entry which is preliminary data.</text>
</comment>
<evidence type="ECO:0000256" key="1">
    <source>
        <dbReference type="SAM" id="MobiDB-lite"/>
    </source>
</evidence>
<protein>
    <recommendedName>
        <fullName evidence="5">Divergent polysaccharide deacetylase family protein</fullName>
    </recommendedName>
</protein>
<dbReference type="PANTHER" id="PTHR30105:SF2">
    <property type="entry name" value="DIVERGENT POLYSACCHARIDE DEACETYLASE SUPERFAMILY"/>
    <property type="match status" value="1"/>
</dbReference>
<evidence type="ECO:0000256" key="2">
    <source>
        <dbReference type="SAM" id="Phobius"/>
    </source>
</evidence>
<dbReference type="GO" id="GO:0005975">
    <property type="term" value="P:carbohydrate metabolic process"/>
    <property type="evidence" value="ECO:0007669"/>
    <property type="project" value="InterPro"/>
</dbReference>
<keyword evidence="2" id="KW-0812">Transmembrane</keyword>
<accession>A0A7X1ZH98</accession>
<dbReference type="PANTHER" id="PTHR30105">
    <property type="entry name" value="UNCHARACTERIZED YIBQ-RELATED"/>
    <property type="match status" value="1"/>
</dbReference>
<reference evidence="3 4" key="1">
    <citation type="submission" date="2019-10" db="EMBL/GenBank/DDBJ databases">
        <title>Draft whole-genome sequence of the purple nonsulfur photosynthetic bacterium Roseospira navarrensis DSM 15114.</title>
        <authorList>
            <person name="Kyndt J.A."/>
            <person name="Meyer T.E."/>
        </authorList>
    </citation>
    <scope>NUCLEOTIDE SEQUENCE [LARGE SCALE GENOMIC DNA]</scope>
    <source>
        <strain evidence="3 4">DSM 15114</strain>
    </source>
</reference>
<keyword evidence="4" id="KW-1185">Reference proteome</keyword>
<feature type="region of interest" description="Disordered" evidence="1">
    <location>
        <begin position="1"/>
        <end position="78"/>
    </location>
</feature>
<evidence type="ECO:0000313" key="4">
    <source>
        <dbReference type="Proteomes" id="UP000434582"/>
    </source>
</evidence>
<dbReference type="OrthoDB" id="9784811at2"/>
<evidence type="ECO:0000313" key="3">
    <source>
        <dbReference type="EMBL" id="MQX37442.1"/>
    </source>
</evidence>
<feature type="compositionally biased region" description="Pro residues" evidence="1">
    <location>
        <begin position="290"/>
        <end position="301"/>
    </location>
</feature>
<dbReference type="RefSeq" id="WP_153344921.1">
    <property type="nucleotide sequence ID" value="NZ_WIVE01000042.1"/>
</dbReference>
<feature type="compositionally biased region" description="Basic and acidic residues" evidence="1">
    <location>
        <begin position="662"/>
        <end position="672"/>
    </location>
</feature>
<keyword evidence="2" id="KW-0472">Membrane</keyword>
<dbReference type="Pfam" id="PF04748">
    <property type="entry name" value="Polysacc_deac_2"/>
    <property type="match status" value="1"/>
</dbReference>
<dbReference type="CDD" id="cd10936">
    <property type="entry name" value="CE4_DAC2"/>
    <property type="match status" value="1"/>
</dbReference>
<feature type="compositionally biased region" description="Low complexity" evidence="1">
    <location>
        <begin position="229"/>
        <end position="258"/>
    </location>
</feature>
<dbReference type="Proteomes" id="UP000434582">
    <property type="component" value="Unassembled WGS sequence"/>
</dbReference>
<feature type="region of interest" description="Disordered" evidence="1">
    <location>
        <begin position="645"/>
        <end position="672"/>
    </location>
</feature>
<dbReference type="InterPro" id="IPR011330">
    <property type="entry name" value="Glyco_hydro/deAcase_b/a-brl"/>
</dbReference>
<proteinExistence type="predicted"/>
<dbReference type="InterPro" id="IPR006837">
    <property type="entry name" value="Divergent_DAC"/>
</dbReference>
<organism evidence="3 4">
    <name type="scientific">Roseospira navarrensis</name>
    <dbReference type="NCBI Taxonomy" id="140058"/>
    <lineage>
        <taxon>Bacteria</taxon>
        <taxon>Pseudomonadati</taxon>
        <taxon>Pseudomonadota</taxon>
        <taxon>Alphaproteobacteria</taxon>
        <taxon>Rhodospirillales</taxon>
        <taxon>Rhodospirillaceae</taxon>
        <taxon>Roseospira</taxon>
    </lineage>
</organism>
<dbReference type="EMBL" id="WIVE01000042">
    <property type="protein sequence ID" value="MQX37442.1"/>
    <property type="molecule type" value="Genomic_DNA"/>
</dbReference>
<dbReference type="Gene3D" id="3.20.20.370">
    <property type="entry name" value="Glycoside hydrolase/deacetylase"/>
    <property type="match status" value="1"/>
</dbReference>
<sequence length="672" mass="68274">MKLPGISKGRRTGRSRDPLGDPFAVPSGGVDPLDDDDAPPPGYDPDLAIPRTPPPTRPDVDLDIDDALGGPDHGAGKAPSAIARLFGAGRGARGGSGDDPLSGLTDIDGAPLRARAGGRRGLIAAAVALAVAGGGYGLYAAGVFGGGASAPESVPMAATDAPDESGAIYVEPGRVLMTLPPLTEPAPVMADATAATDRSAARRPWLNGGSQAEGQAPGQVQDQPAGQSAPAPDEAAQAQADTAPDAAPATPAAAEAAPDPGPETQTADAGPAVPTMDLSEPPAATMDPSPADPSPTDPSPADPMSDTMADEDGTGETPAREGVRARVDLAAPDLDLPDVPGVLPVPDGVRSPAEPDTPNRLNGAPPVPSYALIPVAAGTKGNPLRPAPVPALQTSGPYGMMPRIGEDGTLPWQVYAAPDPAPGDRPAVAIVVKGLGMMADALEAAATKLPPEVTLSFSPYTPELSDRMVIARRSGHETMIDLPMERESFPANDPGPLGLLTMLPPPETLDRMQQLMAQANGYVGVLADGDGRFAASPENMEVVLKALRQSGLLYVHQGSTRSLAANLRSLPALTAVDVVVDRRGFAESIEARLDYLTRLAQARGTAVGVMRASPLGFTKLREWIETLEAAGVALVPVSAVVRRSGGAAAPEGPATPPPTRESSAEHGAADHG</sequence>
<dbReference type="AlphaFoldDB" id="A0A7X1ZH98"/>